<comment type="caution">
    <text evidence="1">The sequence shown here is derived from an EMBL/GenBank/DDBJ whole genome shotgun (WGS) entry which is preliminary data.</text>
</comment>
<protein>
    <submittedName>
        <fullName evidence="1">Uncharacterized protein</fullName>
    </submittedName>
</protein>
<reference evidence="1" key="1">
    <citation type="journal article" date="2015" name="Nature">
        <title>Complex archaea that bridge the gap between prokaryotes and eukaryotes.</title>
        <authorList>
            <person name="Spang A."/>
            <person name="Saw J.H."/>
            <person name="Jorgensen S.L."/>
            <person name="Zaremba-Niedzwiedzka K."/>
            <person name="Martijn J."/>
            <person name="Lind A.E."/>
            <person name="van Eijk R."/>
            <person name="Schleper C."/>
            <person name="Guy L."/>
            <person name="Ettema T.J."/>
        </authorList>
    </citation>
    <scope>NUCLEOTIDE SEQUENCE</scope>
</reference>
<dbReference type="AlphaFoldDB" id="A0A0F9Q7Q0"/>
<organism evidence="1">
    <name type="scientific">marine sediment metagenome</name>
    <dbReference type="NCBI Taxonomy" id="412755"/>
    <lineage>
        <taxon>unclassified sequences</taxon>
        <taxon>metagenomes</taxon>
        <taxon>ecological metagenomes</taxon>
    </lineage>
</organism>
<name>A0A0F9Q7Q0_9ZZZZ</name>
<gene>
    <name evidence="1" type="ORF">LCGC14_0753030</name>
</gene>
<evidence type="ECO:0000313" key="1">
    <source>
        <dbReference type="EMBL" id="KKN38499.1"/>
    </source>
</evidence>
<proteinExistence type="predicted"/>
<dbReference type="EMBL" id="LAZR01001824">
    <property type="protein sequence ID" value="KKN38499.1"/>
    <property type="molecule type" value="Genomic_DNA"/>
</dbReference>
<sequence>MHKRRKKGSGDPGTGKQRMYERLFNEQLKKVSALRATLVVARKKITELSGIVTAFQEGQANRYEVALTEEEMIVLADGDRDVSDMLADQVLALARARSIM</sequence>
<accession>A0A0F9Q7Q0</accession>